<reference evidence="3" key="2">
    <citation type="submission" date="2015-01" db="EMBL/GenBank/DDBJ databases">
        <title>Evolutionary Origins and Diversification of the Mycorrhizal Mutualists.</title>
        <authorList>
            <consortium name="DOE Joint Genome Institute"/>
            <consortium name="Mycorrhizal Genomics Consortium"/>
            <person name="Kohler A."/>
            <person name="Kuo A."/>
            <person name="Nagy L.G."/>
            <person name="Floudas D."/>
            <person name="Copeland A."/>
            <person name="Barry K.W."/>
            <person name="Cichocki N."/>
            <person name="Veneault-Fourrey C."/>
            <person name="LaButti K."/>
            <person name="Lindquist E.A."/>
            <person name="Lipzen A."/>
            <person name="Lundell T."/>
            <person name="Morin E."/>
            <person name="Murat C."/>
            <person name="Riley R."/>
            <person name="Ohm R."/>
            <person name="Sun H."/>
            <person name="Tunlid A."/>
            <person name="Henrissat B."/>
            <person name="Grigoriev I.V."/>
            <person name="Hibbett D.S."/>
            <person name="Martin F."/>
        </authorList>
    </citation>
    <scope>NUCLEOTIDE SEQUENCE [LARGE SCALE GENOMIC DNA]</scope>
    <source>
        <strain evidence="3">Zn</strain>
    </source>
</reference>
<evidence type="ECO:0000313" key="3">
    <source>
        <dbReference type="Proteomes" id="UP000054321"/>
    </source>
</evidence>
<dbReference type="Proteomes" id="UP000054321">
    <property type="component" value="Unassembled WGS sequence"/>
</dbReference>
<evidence type="ECO:0000313" key="2">
    <source>
        <dbReference type="EMBL" id="KIM94748.1"/>
    </source>
</evidence>
<organism evidence="2 3">
    <name type="scientific">Oidiodendron maius (strain Zn)</name>
    <dbReference type="NCBI Taxonomy" id="913774"/>
    <lineage>
        <taxon>Eukaryota</taxon>
        <taxon>Fungi</taxon>
        <taxon>Dikarya</taxon>
        <taxon>Ascomycota</taxon>
        <taxon>Pezizomycotina</taxon>
        <taxon>Leotiomycetes</taxon>
        <taxon>Leotiomycetes incertae sedis</taxon>
        <taxon>Myxotrichaceae</taxon>
        <taxon>Oidiodendron</taxon>
    </lineage>
</organism>
<feature type="signal peptide" evidence="1">
    <location>
        <begin position="1"/>
        <end position="18"/>
    </location>
</feature>
<evidence type="ECO:0008006" key="4">
    <source>
        <dbReference type="Google" id="ProtNLM"/>
    </source>
</evidence>
<dbReference type="OrthoDB" id="4525781at2759"/>
<dbReference type="InParanoid" id="A0A0C3C779"/>
<feature type="chain" id="PRO_5002173020" description="Fungal calcium binding protein domain-containing protein" evidence="1">
    <location>
        <begin position="19"/>
        <end position="117"/>
    </location>
</feature>
<gene>
    <name evidence="2" type="ORF">OIDMADRAFT_149358</name>
</gene>
<sequence>MRFISLFGAFAAAAAVSATTNSTEIQTIAQDMKSGDFVGAAIEILSLGDCDLINLAGCAATFAPLIVDCAAVVATGGQNVTNDLKCFADALAALGSAGAGKCEACIEEGIAIAQSLV</sequence>
<dbReference type="AlphaFoldDB" id="A0A0C3C779"/>
<dbReference type="HOGENOM" id="CLU_2085474_0_0_1"/>
<evidence type="ECO:0000256" key="1">
    <source>
        <dbReference type="SAM" id="SignalP"/>
    </source>
</evidence>
<accession>A0A0C3C779</accession>
<name>A0A0C3C779_OIDMZ</name>
<protein>
    <recommendedName>
        <fullName evidence="4">Fungal calcium binding protein domain-containing protein</fullName>
    </recommendedName>
</protein>
<keyword evidence="1" id="KW-0732">Signal</keyword>
<reference evidence="2 3" key="1">
    <citation type="submission" date="2014-04" db="EMBL/GenBank/DDBJ databases">
        <authorList>
            <consortium name="DOE Joint Genome Institute"/>
            <person name="Kuo A."/>
            <person name="Martino E."/>
            <person name="Perotto S."/>
            <person name="Kohler A."/>
            <person name="Nagy L.G."/>
            <person name="Floudas D."/>
            <person name="Copeland A."/>
            <person name="Barry K.W."/>
            <person name="Cichocki N."/>
            <person name="Veneault-Fourrey C."/>
            <person name="LaButti K."/>
            <person name="Lindquist E.A."/>
            <person name="Lipzen A."/>
            <person name="Lundell T."/>
            <person name="Morin E."/>
            <person name="Murat C."/>
            <person name="Sun H."/>
            <person name="Tunlid A."/>
            <person name="Henrissat B."/>
            <person name="Grigoriev I.V."/>
            <person name="Hibbett D.S."/>
            <person name="Martin F."/>
            <person name="Nordberg H.P."/>
            <person name="Cantor M.N."/>
            <person name="Hua S.X."/>
        </authorList>
    </citation>
    <scope>NUCLEOTIDE SEQUENCE [LARGE SCALE GENOMIC DNA]</scope>
    <source>
        <strain evidence="2 3">Zn</strain>
    </source>
</reference>
<dbReference type="EMBL" id="KN832889">
    <property type="protein sequence ID" value="KIM94748.1"/>
    <property type="molecule type" value="Genomic_DNA"/>
</dbReference>
<proteinExistence type="predicted"/>
<keyword evidence="3" id="KW-1185">Reference proteome</keyword>